<organism evidence="2">
    <name type="scientific">marine sediment metagenome</name>
    <dbReference type="NCBI Taxonomy" id="412755"/>
    <lineage>
        <taxon>unclassified sequences</taxon>
        <taxon>metagenomes</taxon>
        <taxon>ecological metagenomes</taxon>
    </lineage>
</organism>
<accession>A0A0F9IRS1</accession>
<dbReference type="AlphaFoldDB" id="A0A0F9IRS1"/>
<feature type="region of interest" description="Disordered" evidence="1">
    <location>
        <begin position="161"/>
        <end position="185"/>
    </location>
</feature>
<feature type="compositionally biased region" description="Basic and acidic residues" evidence="1">
    <location>
        <begin position="173"/>
        <end position="184"/>
    </location>
</feature>
<protein>
    <submittedName>
        <fullName evidence="2">Uncharacterized protein</fullName>
    </submittedName>
</protein>
<dbReference type="InterPro" id="IPR036388">
    <property type="entry name" value="WH-like_DNA-bd_sf"/>
</dbReference>
<dbReference type="EMBL" id="LAZR01013303">
    <property type="protein sequence ID" value="KKM22584.1"/>
    <property type="molecule type" value="Genomic_DNA"/>
</dbReference>
<proteinExistence type="predicted"/>
<dbReference type="SUPFAM" id="SSF46785">
    <property type="entry name" value="Winged helix' DNA-binding domain"/>
    <property type="match status" value="1"/>
</dbReference>
<comment type="caution">
    <text evidence="2">The sequence shown here is derived from an EMBL/GenBank/DDBJ whole genome shotgun (WGS) entry which is preliminary data.</text>
</comment>
<sequence>MANKAEILEAINTSGSPVSPGEIAKLLHLTSSAQLGPQIERLDKQGLIVRDENRNASLTDEGRAEIDRLQNLVPGSLPSEEEAGATEYQQFYNIGLTLGVDRSLAGLTARHVWNGGKYDDLEWVWKGMKEMQIRPDLAARWFNSWRSQLGQGMPPQVAAQIAGRSSSEEPEDKGEKEEKGDRKGYSYVIDNGWPVFVGEGLGDMKYDDAVRLCEVRAVRGRPPAAG</sequence>
<name>A0A0F9IRS1_9ZZZZ</name>
<dbReference type="Gene3D" id="1.10.10.10">
    <property type="entry name" value="Winged helix-like DNA-binding domain superfamily/Winged helix DNA-binding domain"/>
    <property type="match status" value="1"/>
</dbReference>
<gene>
    <name evidence="2" type="ORF">LCGC14_1623750</name>
</gene>
<reference evidence="2" key="1">
    <citation type="journal article" date="2015" name="Nature">
        <title>Complex archaea that bridge the gap between prokaryotes and eukaryotes.</title>
        <authorList>
            <person name="Spang A."/>
            <person name="Saw J.H."/>
            <person name="Jorgensen S.L."/>
            <person name="Zaremba-Niedzwiedzka K."/>
            <person name="Martijn J."/>
            <person name="Lind A.E."/>
            <person name="van Eijk R."/>
            <person name="Schleper C."/>
            <person name="Guy L."/>
            <person name="Ettema T.J."/>
        </authorList>
    </citation>
    <scope>NUCLEOTIDE SEQUENCE</scope>
</reference>
<evidence type="ECO:0000256" key="1">
    <source>
        <dbReference type="SAM" id="MobiDB-lite"/>
    </source>
</evidence>
<evidence type="ECO:0000313" key="2">
    <source>
        <dbReference type="EMBL" id="KKM22584.1"/>
    </source>
</evidence>
<dbReference type="InterPro" id="IPR036390">
    <property type="entry name" value="WH_DNA-bd_sf"/>
</dbReference>
<feature type="non-terminal residue" evidence="2">
    <location>
        <position position="226"/>
    </location>
</feature>